<dbReference type="FunFam" id="2.70.50.30:FF:000004">
    <property type="entry name" value="Rho GDP-dissociation inhibitor 1"/>
    <property type="match status" value="1"/>
</dbReference>
<comment type="caution">
    <text evidence="5">The sequence shown here is derived from an EMBL/GenBank/DDBJ whole genome shotgun (WGS) entry which is preliminary data.</text>
</comment>
<dbReference type="VEuPathDB" id="FungiDB:G647_08033"/>
<dbReference type="GO" id="GO:0005935">
    <property type="term" value="C:cellular bud neck"/>
    <property type="evidence" value="ECO:0007669"/>
    <property type="project" value="EnsemblFungi"/>
</dbReference>
<dbReference type="OrthoDB" id="1683373at2759"/>
<dbReference type="Pfam" id="PF02115">
    <property type="entry name" value="Rho_GDI"/>
    <property type="match status" value="1"/>
</dbReference>
<dbReference type="Gene3D" id="2.70.50.30">
    <property type="entry name" value="Coagulation Factor XIII, subunit A, domain 1"/>
    <property type="match status" value="1"/>
</dbReference>
<dbReference type="STRING" id="86049.A0A1C1CA45"/>
<reference evidence="6" key="1">
    <citation type="submission" date="2015-07" db="EMBL/GenBank/DDBJ databases">
        <authorList>
            <person name="Teixeira M.M."/>
            <person name="Souza R.C."/>
            <person name="Almeida L.G."/>
            <person name="Vicente V.A."/>
            <person name="de Hoog S."/>
            <person name="Bocca A.L."/>
            <person name="de Almeida S.R."/>
            <person name="Vasconcelos A.T."/>
            <person name="Felipe M.S."/>
        </authorList>
    </citation>
    <scope>NUCLEOTIDE SEQUENCE [LARGE SCALE GENOMIC DNA]</scope>
    <source>
        <strain evidence="6">KSF</strain>
    </source>
</reference>
<dbReference type="InterPro" id="IPR000406">
    <property type="entry name" value="Rho_GDI"/>
</dbReference>
<dbReference type="GO" id="GO:0007015">
    <property type="term" value="P:actin filament organization"/>
    <property type="evidence" value="ECO:0007669"/>
    <property type="project" value="EnsemblFungi"/>
</dbReference>
<evidence type="ECO:0000256" key="1">
    <source>
        <dbReference type="ARBA" id="ARBA00004496"/>
    </source>
</evidence>
<dbReference type="GO" id="GO:0007266">
    <property type="term" value="P:Rho protein signal transduction"/>
    <property type="evidence" value="ECO:0007669"/>
    <property type="project" value="EnsemblFungi"/>
</dbReference>
<proteinExistence type="inferred from homology"/>
<dbReference type="InterPro" id="IPR014756">
    <property type="entry name" value="Ig_E-set"/>
</dbReference>
<dbReference type="eggNOG" id="KOG3205">
    <property type="taxonomic scope" value="Eukaryota"/>
</dbReference>
<protein>
    <submittedName>
        <fullName evidence="5">Rho GDP-dissociation inhibitor</fullName>
    </submittedName>
</protein>
<name>A0A1C1CA45_9EURO</name>
<dbReference type="VEuPathDB" id="FungiDB:CLCR_06358"/>
<keyword evidence="3" id="KW-0343">GTPase activation</keyword>
<dbReference type="GO" id="GO:0005934">
    <property type="term" value="C:cellular bud tip"/>
    <property type="evidence" value="ECO:0007669"/>
    <property type="project" value="EnsemblFungi"/>
</dbReference>
<dbReference type="GO" id="GO:0005096">
    <property type="term" value="F:GTPase activator activity"/>
    <property type="evidence" value="ECO:0007669"/>
    <property type="project" value="UniProtKB-KW"/>
</dbReference>
<evidence type="ECO:0000313" key="5">
    <source>
        <dbReference type="EMBL" id="OCT45403.1"/>
    </source>
</evidence>
<evidence type="ECO:0000256" key="4">
    <source>
        <dbReference type="ARBA" id="ARBA00022490"/>
    </source>
</evidence>
<sequence length="170" mass="19212">MQRYKQSLGLSGGTPIGDPKDPRTCIIKSLALLPPLTRLKEVNGRPDITIDLTQPGSVDTLSKHPFTIKEGTTYRMKVVFTVNHEVLSGLKYIQSIKRKGIRVSKDQEMIGSFAPNTTDNPQYIKRFAEEEAPSGMLARGHYDASVRFADDDDRTHLEFNWSFDIAKDWK</sequence>
<dbReference type="InterPro" id="IPR024792">
    <property type="entry name" value="RhoGDI_dom_sf"/>
</dbReference>
<dbReference type="SUPFAM" id="SSF81296">
    <property type="entry name" value="E set domains"/>
    <property type="match status" value="1"/>
</dbReference>
<evidence type="ECO:0000313" key="6">
    <source>
        <dbReference type="Proteomes" id="UP000094526"/>
    </source>
</evidence>
<accession>A0A1C1CA45</accession>
<keyword evidence="6" id="KW-1185">Reference proteome</keyword>
<evidence type="ECO:0000256" key="2">
    <source>
        <dbReference type="ARBA" id="ARBA00009758"/>
    </source>
</evidence>
<dbReference type="PANTHER" id="PTHR10980:SF3">
    <property type="entry name" value="LD16419P"/>
    <property type="match status" value="1"/>
</dbReference>
<organism evidence="5 6">
    <name type="scientific">Cladophialophora carrionii</name>
    <dbReference type="NCBI Taxonomy" id="86049"/>
    <lineage>
        <taxon>Eukaryota</taxon>
        <taxon>Fungi</taxon>
        <taxon>Dikarya</taxon>
        <taxon>Ascomycota</taxon>
        <taxon>Pezizomycotina</taxon>
        <taxon>Eurotiomycetes</taxon>
        <taxon>Chaetothyriomycetidae</taxon>
        <taxon>Chaetothyriales</taxon>
        <taxon>Herpotrichiellaceae</taxon>
        <taxon>Cladophialophora</taxon>
    </lineage>
</organism>
<dbReference type="GO" id="GO:0016020">
    <property type="term" value="C:membrane"/>
    <property type="evidence" value="ECO:0007669"/>
    <property type="project" value="TreeGrafter"/>
</dbReference>
<dbReference type="GO" id="GO:0005094">
    <property type="term" value="F:Rho GDP-dissociation inhibitor activity"/>
    <property type="evidence" value="ECO:0007669"/>
    <property type="project" value="EnsemblFungi"/>
</dbReference>
<dbReference type="GO" id="GO:0032889">
    <property type="term" value="P:regulation of vacuole fusion, non-autophagic"/>
    <property type="evidence" value="ECO:0007669"/>
    <property type="project" value="EnsemblFungi"/>
</dbReference>
<keyword evidence="4" id="KW-0963">Cytoplasm</keyword>
<dbReference type="GO" id="GO:0005829">
    <property type="term" value="C:cytosol"/>
    <property type="evidence" value="ECO:0007669"/>
    <property type="project" value="EnsemblFungi"/>
</dbReference>
<comment type="subcellular location">
    <subcellularLocation>
        <location evidence="1">Cytoplasm</location>
    </subcellularLocation>
</comment>
<dbReference type="PANTHER" id="PTHR10980">
    <property type="entry name" value="RHO GDP-DISSOCIATION INHIBITOR"/>
    <property type="match status" value="1"/>
</dbReference>
<comment type="similarity">
    <text evidence="2">Belongs to the Rho GDI family.</text>
</comment>
<dbReference type="EMBL" id="LGRB01000020">
    <property type="protein sequence ID" value="OCT45403.1"/>
    <property type="molecule type" value="Genomic_DNA"/>
</dbReference>
<dbReference type="AlphaFoldDB" id="A0A1C1CA45"/>
<evidence type="ECO:0000256" key="3">
    <source>
        <dbReference type="ARBA" id="ARBA00022468"/>
    </source>
</evidence>
<dbReference type="Proteomes" id="UP000094526">
    <property type="component" value="Unassembled WGS sequence"/>
</dbReference>
<gene>
    <name evidence="5" type="ORF">CLCR_06358</name>
</gene>